<name>A0A9E7EB64_9LILI</name>
<evidence type="ECO:0000313" key="3">
    <source>
        <dbReference type="Proteomes" id="UP001055439"/>
    </source>
</evidence>
<gene>
    <name evidence="2" type="ORF">MUK42_24098</name>
</gene>
<evidence type="ECO:0000313" key="2">
    <source>
        <dbReference type="EMBL" id="URD73959.1"/>
    </source>
</evidence>
<feature type="compositionally biased region" description="Low complexity" evidence="1">
    <location>
        <begin position="1"/>
        <end position="14"/>
    </location>
</feature>
<protein>
    <submittedName>
        <fullName evidence="2">Uncharacterized protein</fullName>
    </submittedName>
</protein>
<organism evidence="2 3">
    <name type="scientific">Musa troglodytarum</name>
    <name type="common">fe'i banana</name>
    <dbReference type="NCBI Taxonomy" id="320322"/>
    <lineage>
        <taxon>Eukaryota</taxon>
        <taxon>Viridiplantae</taxon>
        <taxon>Streptophyta</taxon>
        <taxon>Embryophyta</taxon>
        <taxon>Tracheophyta</taxon>
        <taxon>Spermatophyta</taxon>
        <taxon>Magnoliopsida</taxon>
        <taxon>Liliopsida</taxon>
        <taxon>Zingiberales</taxon>
        <taxon>Musaceae</taxon>
        <taxon>Musa</taxon>
    </lineage>
</organism>
<evidence type="ECO:0000256" key="1">
    <source>
        <dbReference type="SAM" id="MobiDB-lite"/>
    </source>
</evidence>
<reference evidence="2" key="1">
    <citation type="submission" date="2022-05" db="EMBL/GenBank/DDBJ databases">
        <title>The Musa troglodytarum L. genome provides insights into the mechanism of non-climacteric behaviour and enrichment of carotenoids.</title>
        <authorList>
            <person name="Wang J."/>
        </authorList>
    </citation>
    <scope>NUCLEOTIDE SEQUENCE</scope>
    <source>
        <tissue evidence="2">Leaf</tissue>
    </source>
</reference>
<proteinExistence type="predicted"/>
<dbReference type="OrthoDB" id="786468at2759"/>
<dbReference type="Proteomes" id="UP001055439">
    <property type="component" value="Chromosome 1"/>
</dbReference>
<keyword evidence="3" id="KW-1185">Reference proteome</keyword>
<sequence>MEAAAAAAASPASLEARDKESALENLSSELLALKELYGLLQHTQAQDVPHGEIKEGLDEKSRNLMRRLLDGATQQALQHHHAKVYIRPPSVLPFSFQLHRFLADAYME</sequence>
<accession>A0A9E7EB64</accession>
<feature type="region of interest" description="Disordered" evidence="1">
    <location>
        <begin position="1"/>
        <end position="20"/>
    </location>
</feature>
<dbReference type="AlphaFoldDB" id="A0A9E7EB64"/>
<dbReference type="EMBL" id="CP097502">
    <property type="protein sequence ID" value="URD73959.1"/>
    <property type="molecule type" value="Genomic_DNA"/>
</dbReference>